<gene>
    <name evidence="1" type="ORF">FEMY_23840</name>
</gene>
<proteinExistence type="predicted"/>
<protein>
    <submittedName>
        <fullName evidence="1">Uncharacterized protein</fullName>
    </submittedName>
</protein>
<dbReference type="EMBL" id="LRRD01000125">
    <property type="protein sequence ID" value="KXW57098.1"/>
    <property type="molecule type" value="Genomic_DNA"/>
</dbReference>
<accession>A0A149VV94</accession>
<evidence type="ECO:0000313" key="2">
    <source>
        <dbReference type="Proteomes" id="UP000075653"/>
    </source>
</evidence>
<sequence length="252" mass="28359">MLNRSSESARNPLEIKDEIFCLCGLRVCFGGLSRREQWPGESGIWPVASRRAGRRSPQESARTLADTREFKKNAKLHTQFGINIGGALRNRTRVRFPSRIANLVRKGREFEYLAICVRCLAMLASVEVRSLKEIADREKVDNSFINGMINLITLALGIVATVLDEVLPNQVTLFYLAVDSPALLDEQRSCSHSAIRTSKLTCSQVPPYQHTSQNKRSMLHATTENAHNLKTHLAAAEAARHTLQRMHPERTR</sequence>
<comment type="caution">
    <text evidence="1">The sequence shown here is derived from an EMBL/GenBank/DDBJ whole genome shotgun (WGS) entry which is preliminary data.</text>
</comment>
<dbReference type="PATRIC" id="fig|1789004.3.peg.2525"/>
<keyword evidence="2" id="KW-1185">Reference proteome</keyword>
<name>A0A149VV94_9PROT</name>
<reference evidence="1 2" key="1">
    <citation type="submission" date="2016-01" db="EMBL/GenBank/DDBJ databases">
        <title>Genome sequence of the acidophilic iron oxidising Ferrovum strain Z-31.</title>
        <authorList>
            <person name="Poehlein A."/>
            <person name="Ullrich S.R."/>
            <person name="Schloemann M."/>
            <person name="Muehling M."/>
            <person name="Daniel R."/>
        </authorList>
    </citation>
    <scope>NUCLEOTIDE SEQUENCE [LARGE SCALE GENOMIC DNA]</scope>
    <source>
        <strain evidence="1 2">Z-31</strain>
    </source>
</reference>
<organism evidence="1 2">
    <name type="scientific">Ferrovum myxofaciens</name>
    <dbReference type="NCBI Taxonomy" id="416213"/>
    <lineage>
        <taxon>Bacteria</taxon>
        <taxon>Pseudomonadati</taxon>
        <taxon>Pseudomonadota</taxon>
        <taxon>Betaproteobacteria</taxon>
        <taxon>Ferrovales</taxon>
        <taxon>Ferrovaceae</taxon>
        <taxon>Ferrovum</taxon>
    </lineage>
</organism>
<dbReference type="AlphaFoldDB" id="A0A149VV94"/>
<evidence type="ECO:0000313" key="1">
    <source>
        <dbReference type="EMBL" id="KXW57098.1"/>
    </source>
</evidence>
<dbReference type="Proteomes" id="UP000075653">
    <property type="component" value="Unassembled WGS sequence"/>
</dbReference>